<evidence type="ECO:0000313" key="8">
    <source>
        <dbReference type="EMBL" id="OZJ02610.1"/>
    </source>
</evidence>
<dbReference type="SUPFAM" id="SSF47459">
    <property type="entry name" value="HLH, helix-loop-helix DNA-binding domain"/>
    <property type="match status" value="1"/>
</dbReference>
<dbReference type="PANTHER" id="PTHR45776">
    <property type="entry name" value="MIP04163P"/>
    <property type="match status" value="1"/>
</dbReference>
<dbReference type="Proteomes" id="UP000242875">
    <property type="component" value="Unassembled WGS sequence"/>
</dbReference>
<keyword evidence="3" id="KW-0238">DNA-binding</keyword>
<proteinExistence type="predicted"/>
<evidence type="ECO:0000256" key="3">
    <source>
        <dbReference type="ARBA" id="ARBA00023125"/>
    </source>
</evidence>
<keyword evidence="5" id="KW-0539">Nucleus</keyword>
<dbReference type="InterPro" id="IPR036638">
    <property type="entry name" value="HLH_DNA-bd_sf"/>
</dbReference>
<evidence type="ECO:0000256" key="6">
    <source>
        <dbReference type="SAM" id="MobiDB-lite"/>
    </source>
</evidence>
<keyword evidence="4" id="KW-0804">Transcription</keyword>
<feature type="compositionally biased region" description="Polar residues" evidence="6">
    <location>
        <begin position="139"/>
        <end position="165"/>
    </location>
</feature>
<accession>A0A261XW85</accession>
<sequence>MSRLNYPLMLDPQSTARQIPHQRPEYLTRLTDTTDGDYSDPAHTMLSPSSNSTNEYDDMDTQGNAKYPVQQTHQFFDMGDTGMTDQGGLYGQRQGFDQPVQQHPFSFGFNGSSAMPHGIIAASAPATTGFMHQIPINNGYQNTGFQPSSKSHTRTQSQTSITSPTEMGVARNIPYHQPSASSPLASGSPLSPGLRSPYGEMQRRGSGLRFTNNPGEEMQMLDNVSMGEGYDDEYSTQVNLQAVMEKRRKRRESHNAVERRRRDNINEKIQELGELLPPDTSPNIDPKKPIASSPLSSTLSTSMAKANKGAILRRSVDHIKFLQQEVITYQSRVRELERLLEGFRGTAVDSKGRHGS</sequence>
<dbReference type="InterPro" id="IPR011598">
    <property type="entry name" value="bHLH_dom"/>
</dbReference>
<dbReference type="CDD" id="cd11387">
    <property type="entry name" value="bHLHzip_USF_MITF"/>
    <property type="match status" value="1"/>
</dbReference>
<dbReference type="Pfam" id="PF00010">
    <property type="entry name" value="HLH"/>
    <property type="match status" value="1"/>
</dbReference>
<feature type="region of interest" description="Disordered" evidence="6">
    <location>
        <begin position="275"/>
        <end position="297"/>
    </location>
</feature>
<keyword evidence="2" id="KW-0805">Transcription regulation</keyword>
<dbReference type="SMART" id="SM00353">
    <property type="entry name" value="HLH"/>
    <property type="match status" value="1"/>
</dbReference>
<feature type="domain" description="BHLH" evidence="7">
    <location>
        <begin position="249"/>
        <end position="322"/>
    </location>
</feature>
<protein>
    <recommendedName>
        <fullName evidence="7">BHLH domain-containing protein</fullName>
    </recommendedName>
</protein>
<evidence type="ECO:0000256" key="1">
    <source>
        <dbReference type="ARBA" id="ARBA00004123"/>
    </source>
</evidence>
<feature type="region of interest" description="Disordered" evidence="6">
    <location>
        <begin position="139"/>
        <end position="215"/>
    </location>
</feature>
<dbReference type="OrthoDB" id="690068at2759"/>
<dbReference type="Gene3D" id="4.10.280.10">
    <property type="entry name" value="Helix-loop-helix DNA-binding domain"/>
    <property type="match status" value="1"/>
</dbReference>
<feature type="region of interest" description="Disordered" evidence="6">
    <location>
        <begin position="36"/>
        <end position="57"/>
    </location>
</feature>
<feature type="compositionally biased region" description="Low complexity" evidence="6">
    <location>
        <begin position="178"/>
        <end position="197"/>
    </location>
</feature>
<dbReference type="GO" id="GO:0000981">
    <property type="term" value="F:DNA-binding transcription factor activity, RNA polymerase II-specific"/>
    <property type="evidence" value="ECO:0007669"/>
    <property type="project" value="TreeGrafter"/>
</dbReference>
<organism evidence="8 9">
    <name type="scientific">Bifiguratus adelaidae</name>
    <dbReference type="NCBI Taxonomy" id="1938954"/>
    <lineage>
        <taxon>Eukaryota</taxon>
        <taxon>Fungi</taxon>
        <taxon>Fungi incertae sedis</taxon>
        <taxon>Mucoromycota</taxon>
        <taxon>Mucoromycotina</taxon>
        <taxon>Endogonomycetes</taxon>
        <taxon>Endogonales</taxon>
        <taxon>Endogonales incertae sedis</taxon>
        <taxon>Bifiguratus</taxon>
    </lineage>
</organism>
<dbReference type="AlphaFoldDB" id="A0A261XW85"/>
<evidence type="ECO:0000259" key="7">
    <source>
        <dbReference type="PROSITE" id="PS50888"/>
    </source>
</evidence>
<dbReference type="PANTHER" id="PTHR45776:SF2">
    <property type="entry name" value="MIP04163P"/>
    <property type="match status" value="1"/>
</dbReference>
<comment type="subcellular location">
    <subcellularLocation>
        <location evidence="1">Nucleus</location>
    </subcellularLocation>
</comment>
<dbReference type="PROSITE" id="PS50888">
    <property type="entry name" value="BHLH"/>
    <property type="match status" value="1"/>
</dbReference>
<keyword evidence="9" id="KW-1185">Reference proteome</keyword>
<dbReference type="GO" id="GO:0046983">
    <property type="term" value="F:protein dimerization activity"/>
    <property type="evidence" value="ECO:0007669"/>
    <property type="project" value="InterPro"/>
</dbReference>
<name>A0A261XW85_9FUNG</name>
<evidence type="ECO:0000256" key="4">
    <source>
        <dbReference type="ARBA" id="ARBA00023163"/>
    </source>
</evidence>
<dbReference type="GO" id="GO:0005634">
    <property type="term" value="C:nucleus"/>
    <property type="evidence" value="ECO:0007669"/>
    <property type="project" value="UniProtKB-SubCell"/>
</dbReference>
<comment type="caution">
    <text evidence="8">The sequence shown here is derived from an EMBL/GenBank/DDBJ whole genome shotgun (WGS) entry which is preliminary data.</text>
</comment>
<evidence type="ECO:0000256" key="5">
    <source>
        <dbReference type="ARBA" id="ARBA00023242"/>
    </source>
</evidence>
<dbReference type="EMBL" id="MVBO01000140">
    <property type="protein sequence ID" value="OZJ02610.1"/>
    <property type="molecule type" value="Genomic_DNA"/>
</dbReference>
<evidence type="ECO:0000313" key="9">
    <source>
        <dbReference type="Proteomes" id="UP000242875"/>
    </source>
</evidence>
<evidence type="ECO:0000256" key="2">
    <source>
        <dbReference type="ARBA" id="ARBA00023015"/>
    </source>
</evidence>
<dbReference type="GO" id="GO:0000978">
    <property type="term" value="F:RNA polymerase II cis-regulatory region sequence-specific DNA binding"/>
    <property type="evidence" value="ECO:0007669"/>
    <property type="project" value="TreeGrafter"/>
</dbReference>
<gene>
    <name evidence="8" type="ORF">BZG36_04283</name>
</gene>
<reference evidence="8 9" key="1">
    <citation type="journal article" date="2017" name="Mycologia">
        <title>Bifiguratus adelaidae, gen. et sp. nov., a new member of Mucoromycotina in endophytic and soil-dwelling habitats.</title>
        <authorList>
            <person name="Torres-Cruz T.J."/>
            <person name="Billingsley Tobias T.L."/>
            <person name="Almatruk M."/>
            <person name="Hesse C."/>
            <person name="Kuske C.R."/>
            <person name="Desiro A."/>
            <person name="Benucci G.M."/>
            <person name="Bonito G."/>
            <person name="Stajich J.E."/>
            <person name="Dunlap C."/>
            <person name="Arnold A.E."/>
            <person name="Porras-Alfaro A."/>
        </authorList>
    </citation>
    <scope>NUCLEOTIDE SEQUENCE [LARGE SCALE GENOMIC DNA]</scope>
    <source>
        <strain evidence="8 9">AZ0501</strain>
    </source>
</reference>